<evidence type="ECO:0000313" key="3">
    <source>
        <dbReference type="Proteomes" id="UP000634136"/>
    </source>
</evidence>
<feature type="domain" description="Rad60/SUMO-like" evidence="1">
    <location>
        <begin position="7"/>
        <end position="57"/>
    </location>
</feature>
<gene>
    <name evidence="2" type="ORF">G2W53_002463</name>
</gene>
<dbReference type="OrthoDB" id="442921at2759"/>
<comment type="caution">
    <text evidence="2">The sequence shown here is derived from an EMBL/GenBank/DDBJ whole genome shotgun (WGS) entry which is preliminary data.</text>
</comment>
<dbReference type="Proteomes" id="UP000634136">
    <property type="component" value="Unassembled WGS sequence"/>
</dbReference>
<accession>A0A834XHJ6</accession>
<dbReference type="EMBL" id="JAAIUW010000001">
    <property type="protein sequence ID" value="KAF7845558.1"/>
    <property type="molecule type" value="Genomic_DNA"/>
</dbReference>
<dbReference type="AlphaFoldDB" id="A0A834XHJ6"/>
<evidence type="ECO:0000259" key="1">
    <source>
        <dbReference type="Pfam" id="PF11976"/>
    </source>
</evidence>
<keyword evidence="3" id="KW-1185">Reference proteome</keyword>
<dbReference type="InterPro" id="IPR022617">
    <property type="entry name" value="Rad60/SUMO-like_dom"/>
</dbReference>
<dbReference type="PANTHER" id="PTHR10562">
    <property type="entry name" value="SMALL UBIQUITIN-RELATED MODIFIER"/>
    <property type="match status" value="1"/>
</dbReference>
<dbReference type="InterPro" id="IPR029071">
    <property type="entry name" value="Ubiquitin-like_domsf"/>
</dbReference>
<reference evidence="2" key="1">
    <citation type="submission" date="2020-09" db="EMBL/GenBank/DDBJ databases">
        <title>Genome-Enabled Discovery of Anthraquinone Biosynthesis in Senna tora.</title>
        <authorList>
            <person name="Kang S.-H."/>
            <person name="Pandey R.P."/>
            <person name="Lee C.-M."/>
            <person name="Sim J.-S."/>
            <person name="Jeong J.-T."/>
            <person name="Choi B.-S."/>
            <person name="Jung M."/>
            <person name="Ginzburg D."/>
            <person name="Zhao K."/>
            <person name="Won S.Y."/>
            <person name="Oh T.-J."/>
            <person name="Yu Y."/>
            <person name="Kim N.-H."/>
            <person name="Lee O.R."/>
            <person name="Lee T.-H."/>
            <person name="Bashyal P."/>
            <person name="Kim T.-S."/>
            <person name="Lee W.-H."/>
            <person name="Kawkins C."/>
            <person name="Kim C.-K."/>
            <person name="Kim J.S."/>
            <person name="Ahn B.O."/>
            <person name="Rhee S.Y."/>
            <person name="Sohng J.K."/>
        </authorList>
    </citation>
    <scope>NUCLEOTIDE SEQUENCE</scope>
    <source>
        <tissue evidence="2">Leaf</tissue>
    </source>
</reference>
<sequence>MYYRMGRNVKLGFLMMDYCDRKGLLIEYVRFTFDGTRVSVDSTPQDLEMEDDDVVDAWTDQDGGGRFLRNKNQEHVTEKFLPSVVASVAAFCDIAYSHSSSWHQIATHGVAQKLPIAREGGRRR</sequence>
<organism evidence="2 3">
    <name type="scientific">Senna tora</name>
    <dbReference type="NCBI Taxonomy" id="362788"/>
    <lineage>
        <taxon>Eukaryota</taxon>
        <taxon>Viridiplantae</taxon>
        <taxon>Streptophyta</taxon>
        <taxon>Embryophyta</taxon>
        <taxon>Tracheophyta</taxon>
        <taxon>Spermatophyta</taxon>
        <taxon>Magnoliopsida</taxon>
        <taxon>eudicotyledons</taxon>
        <taxon>Gunneridae</taxon>
        <taxon>Pentapetalae</taxon>
        <taxon>rosids</taxon>
        <taxon>fabids</taxon>
        <taxon>Fabales</taxon>
        <taxon>Fabaceae</taxon>
        <taxon>Caesalpinioideae</taxon>
        <taxon>Cassia clade</taxon>
        <taxon>Senna</taxon>
    </lineage>
</organism>
<dbReference type="Gene3D" id="3.10.20.90">
    <property type="entry name" value="Phosphatidylinositol 3-kinase Catalytic Subunit, Chain A, domain 1"/>
    <property type="match status" value="1"/>
</dbReference>
<proteinExistence type="predicted"/>
<protein>
    <submittedName>
        <fullName evidence="2">Small ubiquitin-related modifier 2-A-like</fullName>
    </submittedName>
</protein>
<evidence type="ECO:0000313" key="2">
    <source>
        <dbReference type="EMBL" id="KAF7845558.1"/>
    </source>
</evidence>
<name>A0A834XHJ6_9FABA</name>
<dbReference type="Pfam" id="PF11976">
    <property type="entry name" value="Rad60-SLD"/>
    <property type="match status" value="1"/>
</dbReference>
<dbReference type="SUPFAM" id="SSF54236">
    <property type="entry name" value="Ubiquitin-like"/>
    <property type="match status" value="1"/>
</dbReference>